<dbReference type="InterPro" id="IPR001633">
    <property type="entry name" value="EAL_dom"/>
</dbReference>
<feature type="transmembrane region" description="Helical" evidence="1">
    <location>
        <begin position="6"/>
        <end position="28"/>
    </location>
</feature>
<name>A0A7W2TYL4_9GAMM</name>
<dbReference type="InterPro" id="IPR042461">
    <property type="entry name" value="LapD_MoxY_peri_C"/>
</dbReference>
<evidence type="ECO:0000259" key="4">
    <source>
        <dbReference type="PROSITE" id="PS50887"/>
    </source>
</evidence>
<evidence type="ECO:0000259" key="3">
    <source>
        <dbReference type="PROSITE" id="PS50885"/>
    </source>
</evidence>
<keyword evidence="1" id="KW-0812">Transmembrane</keyword>
<dbReference type="InterPro" id="IPR032244">
    <property type="entry name" value="LapD_MoxY_N"/>
</dbReference>
<keyword evidence="6" id="KW-1185">Reference proteome</keyword>
<comment type="caution">
    <text evidence="5">The sequence shown here is derived from an EMBL/GenBank/DDBJ whole genome shotgun (WGS) entry which is preliminary data.</text>
</comment>
<dbReference type="Gene3D" id="3.30.110.200">
    <property type="match status" value="1"/>
</dbReference>
<dbReference type="InterPro" id="IPR029787">
    <property type="entry name" value="Nucleotide_cyclase"/>
</dbReference>
<protein>
    <submittedName>
        <fullName evidence="5">EAL domain-containing protein</fullName>
    </submittedName>
</protein>
<dbReference type="AlphaFoldDB" id="A0A7W2TYL4"/>
<keyword evidence="1" id="KW-0472">Membrane</keyword>
<dbReference type="GO" id="GO:0071111">
    <property type="term" value="F:cyclic-guanylate-specific phosphodiesterase activity"/>
    <property type="evidence" value="ECO:0007669"/>
    <property type="project" value="InterPro"/>
</dbReference>
<gene>
    <name evidence="5" type="ORF">H2508_14740</name>
</gene>
<organism evidence="5 6">
    <name type="scientific">Sediminihaliea albiluteola</name>
    <dbReference type="NCBI Taxonomy" id="2758564"/>
    <lineage>
        <taxon>Bacteria</taxon>
        <taxon>Pseudomonadati</taxon>
        <taxon>Pseudomonadota</taxon>
        <taxon>Gammaproteobacteria</taxon>
        <taxon>Cellvibrionales</taxon>
        <taxon>Halieaceae</taxon>
        <taxon>Sediminihaliea</taxon>
    </lineage>
</organism>
<dbReference type="Pfam" id="PF00990">
    <property type="entry name" value="GGDEF"/>
    <property type="match status" value="1"/>
</dbReference>
<reference evidence="5 6" key="1">
    <citation type="submission" date="2020-07" db="EMBL/GenBank/DDBJ databases">
        <title>Halieaceae bacterium, F7430, whole genome shotgun sequencing project.</title>
        <authorList>
            <person name="Jiang S."/>
            <person name="Liu Z.W."/>
            <person name="Du Z.J."/>
        </authorList>
    </citation>
    <scope>NUCLEOTIDE SEQUENCE [LARGE SCALE GENOMIC DNA]</scope>
    <source>
        <strain evidence="5 6">F7430</strain>
    </source>
</reference>
<dbReference type="Proteomes" id="UP000539350">
    <property type="component" value="Unassembled WGS sequence"/>
</dbReference>
<feature type="domain" description="HAMP" evidence="3">
    <location>
        <begin position="170"/>
        <end position="221"/>
    </location>
</feature>
<evidence type="ECO:0000256" key="1">
    <source>
        <dbReference type="SAM" id="Phobius"/>
    </source>
</evidence>
<dbReference type="PANTHER" id="PTHR33121">
    <property type="entry name" value="CYCLIC DI-GMP PHOSPHODIESTERASE PDEF"/>
    <property type="match status" value="1"/>
</dbReference>
<dbReference type="SUPFAM" id="SSF141868">
    <property type="entry name" value="EAL domain-like"/>
    <property type="match status" value="1"/>
</dbReference>
<dbReference type="Pfam" id="PF00563">
    <property type="entry name" value="EAL"/>
    <property type="match status" value="1"/>
</dbReference>
<dbReference type="Gene3D" id="3.30.70.270">
    <property type="match status" value="1"/>
</dbReference>
<dbReference type="SUPFAM" id="SSF55073">
    <property type="entry name" value="Nucleotide cyclase"/>
    <property type="match status" value="1"/>
</dbReference>
<dbReference type="EMBL" id="JACFXU010000018">
    <property type="protein sequence ID" value="MBA6414369.1"/>
    <property type="molecule type" value="Genomic_DNA"/>
</dbReference>
<dbReference type="InterPro" id="IPR043128">
    <property type="entry name" value="Rev_trsase/Diguanyl_cyclase"/>
</dbReference>
<feature type="transmembrane region" description="Helical" evidence="1">
    <location>
        <begin position="150"/>
        <end position="169"/>
    </location>
</feature>
<evidence type="ECO:0000313" key="5">
    <source>
        <dbReference type="EMBL" id="MBA6414369.1"/>
    </source>
</evidence>
<dbReference type="RefSeq" id="WP_182175398.1">
    <property type="nucleotide sequence ID" value="NZ_JACFXU010000018.1"/>
</dbReference>
<accession>A0A7W2TYL4</accession>
<keyword evidence="1" id="KW-1133">Transmembrane helix</keyword>
<dbReference type="PANTHER" id="PTHR33121:SF23">
    <property type="entry name" value="CYCLIC DI-GMP PHOSPHODIESTERASE PDEB"/>
    <property type="match status" value="1"/>
</dbReference>
<dbReference type="InterPro" id="IPR050706">
    <property type="entry name" value="Cyclic-di-GMP_PDE-like"/>
</dbReference>
<dbReference type="InterPro" id="IPR003660">
    <property type="entry name" value="HAMP_dom"/>
</dbReference>
<evidence type="ECO:0000259" key="2">
    <source>
        <dbReference type="PROSITE" id="PS50883"/>
    </source>
</evidence>
<dbReference type="InterPro" id="IPR035919">
    <property type="entry name" value="EAL_sf"/>
</dbReference>
<dbReference type="Gene3D" id="6.20.270.20">
    <property type="entry name" value="LapD/MoxY periplasmic domain"/>
    <property type="match status" value="1"/>
</dbReference>
<dbReference type="InterPro" id="IPR000160">
    <property type="entry name" value="GGDEF_dom"/>
</dbReference>
<dbReference type="SMART" id="SM00052">
    <property type="entry name" value="EAL"/>
    <property type="match status" value="1"/>
</dbReference>
<dbReference type="PROSITE" id="PS50885">
    <property type="entry name" value="HAMP"/>
    <property type="match status" value="1"/>
</dbReference>
<evidence type="ECO:0000313" key="6">
    <source>
        <dbReference type="Proteomes" id="UP000539350"/>
    </source>
</evidence>
<dbReference type="PROSITE" id="PS50887">
    <property type="entry name" value="GGDEF"/>
    <property type="match status" value="1"/>
</dbReference>
<dbReference type="GO" id="GO:0016020">
    <property type="term" value="C:membrane"/>
    <property type="evidence" value="ECO:0007669"/>
    <property type="project" value="InterPro"/>
</dbReference>
<dbReference type="Gene3D" id="3.20.20.450">
    <property type="entry name" value="EAL domain"/>
    <property type="match status" value="1"/>
</dbReference>
<dbReference type="CDD" id="cd01948">
    <property type="entry name" value="EAL"/>
    <property type="match status" value="1"/>
</dbReference>
<dbReference type="PROSITE" id="PS50883">
    <property type="entry name" value="EAL"/>
    <property type="match status" value="1"/>
</dbReference>
<dbReference type="GO" id="GO:0007165">
    <property type="term" value="P:signal transduction"/>
    <property type="evidence" value="ECO:0007669"/>
    <property type="project" value="InterPro"/>
</dbReference>
<dbReference type="SMART" id="SM00267">
    <property type="entry name" value="GGDEF"/>
    <property type="match status" value="1"/>
</dbReference>
<sequence length="643" mass="71868">MSLFKQLWLAFICILTLVFGASFVVSSLSTKHYLEQQLFIKNSDNASALALSLSQQDADPVLLELTLAAQFDTGHYQKIELVDPEGKLLLRREDTDPITEAPQWFINLLPLEVSPGIAQIQQGWQQLGTLSLYSHSRFAYQELWKSSQQLALVFLAAILLSGLISSYLLSHILRPLGAVVSQAKAIGERRFITIEEPRTKEFRQVSRAMNTLSQRVQQALHKEAARLEKWRRDSQIDGVTSLLSREAFMQNLASLLENDNDNASGTLSLVRLEGLAELNQRFGHSTIDELLGDIGSAIRSMIGHRSDWQASRLNGSEFALIAPRTTDPESVATKLLNAISGALEARNMRKEVNLPCASTSYAYQESPSQLLTRLDSALITASREDSSTINVIQASNLPLLPVRDQISYWKNLLEQAFKEQKFSLDYYPVVDRERKLMHLEAPARLLITKDERLSAAVFLPWIKRLKMSAELDQHIIDLALKHIAVYNEALCINLSAGALIDPNFPLWLSTRLESTKEHSGNLWLELPEPAAFRHLEAFKRLTARVKVFGCKVGVEHVGHQLANIGQLHDLGLDYLKVDAFLIRDIDSNPANQTLLRTLCTVGHSIGLSVIAEGVRNLDEWHQLEELGIDGCTGPGVTKFSKLS</sequence>
<feature type="domain" description="GGDEF" evidence="4">
    <location>
        <begin position="263"/>
        <end position="394"/>
    </location>
</feature>
<dbReference type="Pfam" id="PF16448">
    <property type="entry name" value="LapD_MoxY_N"/>
    <property type="match status" value="1"/>
</dbReference>
<proteinExistence type="predicted"/>
<feature type="domain" description="EAL" evidence="2">
    <location>
        <begin position="406"/>
        <end position="643"/>
    </location>
</feature>